<dbReference type="OrthoDB" id="7779024at2"/>
<comment type="caution">
    <text evidence="1">The sequence shown here is derived from an EMBL/GenBank/DDBJ whole genome shotgun (WGS) entry which is preliminary data.</text>
</comment>
<accession>A0A4R5VGU4</accession>
<dbReference type="EMBL" id="SMUV01000032">
    <property type="protein sequence ID" value="TDK52962.1"/>
    <property type="molecule type" value="Genomic_DNA"/>
</dbReference>
<dbReference type="AlphaFoldDB" id="A0A4R5VGU4"/>
<dbReference type="Pfam" id="PF13384">
    <property type="entry name" value="HTH_23"/>
    <property type="match status" value="1"/>
</dbReference>
<name>A0A4R5VGU4_9RHOB</name>
<dbReference type="Proteomes" id="UP000295301">
    <property type="component" value="Unassembled WGS sequence"/>
</dbReference>
<gene>
    <name evidence="1" type="ORF">E1832_01070</name>
</gene>
<sequence>MTRTRRLTETERAEIVREAADGVSTSELAARFGVTARAVRYTLKADADRQRDAAVATAAVTVKLTPEELAALDEVLSAAGIETRTEGVRRLIQAAGGTFVPDANLAAEMARYRASLHEVGNGVVQVAKQMMKASRAGQVEGSAANAELSELRLAQMRGLARFILDSADEIDLLLRRRRDAMQLSATAALREFAHAAE</sequence>
<proteinExistence type="predicted"/>
<evidence type="ECO:0000313" key="1">
    <source>
        <dbReference type="EMBL" id="TDK52962.1"/>
    </source>
</evidence>
<reference evidence="1 2" key="1">
    <citation type="submission" date="2019-03" db="EMBL/GenBank/DDBJ databases">
        <title>Ruegeria lutea sp. nov., a novel strain, isolated from marine sediment, the Masan Bay, South Korea.</title>
        <authorList>
            <person name="Kim J."/>
            <person name="Kim D.-Y."/>
            <person name="Lee S.-S."/>
        </authorList>
    </citation>
    <scope>NUCLEOTIDE SEQUENCE [LARGE SCALE GENOMIC DNA]</scope>
    <source>
        <strain evidence="1 2">318-1</strain>
    </source>
</reference>
<evidence type="ECO:0000313" key="2">
    <source>
        <dbReference type="Proteomes" id="UP000295301"/>
    </source>
</evidence>
<protein>
    <submittedName>
        <fullName evidence="1">Transposase</fullName>
    </submittedName>
</protein>
<dbReference type="Gene3D" id="1.10.10.60">
    <property type="entry name" value="Homeodomain-like"/>
    <property type="match status" value="1"/>
</dbReference>
<dbReference type="RefSeq" id="WP_133357908.1">
    <property type="nucleotide sequence ID" value="NZ_SMUV01000032.1"/>
</dbReference>
<keyword evidence="2" id="KW-1185">Reference proteome</keyword>
<organism evidence="1 2">
    <name type="scientific">Antarcticimicrobium luteum</name>
    <dbReference type="NCBI Taxonomy" id="2547397"/>
    <lineage>
        <taxon>Bacteria</taxon>
        <taxon>Pseudomonadati</taxon>
        <taxon>Pseudomonadota</taxon>
        <taxon>Alphaproteobacteria</taxon>
        <taxon>Rhodobacterales</taxon>
        <taxon>Paracoccaceae</taxon>
        <taxon>Antarcticimicrobium</taxon>
    </lineage>
</organism>